<organism evidence="1 2">
    <name type="scientific">Citrus sinensis</name>
    <name type="common">Sweet orange</name>
    <name type="synonym">Citrus aurantium var. sinensis</name>
    <dbReference type="NCBI Taxonomy" id="2711"/>
    <lineage>
        <taxon>Eukaryota</taxon>
        <taxon>Viridiplantae</taxon>
        <taxon>Streptophyta</taxon>
        <taxon>Embryophyta</taxon>
        <taxon>Tracheophyta</taxon>
        <taxon>Spermatophyta</taxon>
        <taxon>Magnoliopsida</taxon>
        <taxon>eudicotyledons</taxon>
        <taxon>Gunneridae</taxon>
        <taxon>Pentapetalae</taxon>
        <taxon>rosids</taxon>
        <taxon>malvids</taxon>
        <taxon>Sapindales</taxon>
        <taxon>Rutaceae</taxon>
        <taxon>Aurantioideae</taxon>
        <taxon>Citrus</taxon>
    </lineage>
</organism>
<accession>A0ACB8NRE6</accession>
<proteinExistence type="predicted"/>
<evidence type="ECO:0000313" key="2">
    <source>
        <dbReference type="Proteomes" id="UP000829398"/>
    </source>
</evidence>
<keyword evidence="1" id="KW-0808">Transferase</keyword>
<keyword evidence="2" id="KW-1185">Reference proteome</keyword>
<sequence length="1119" mass="128351">MISEFRDAIRECSLADLGCTGRFFTWSNRRYGPNFIEERIDRFLCNKEWGNYFQELAATNLESWTSDHSPIMMEVVKKGVEQICKRQSWRRIHYEDMWSSYDTCKEIVKNEWTSYGGGTNANPVQLFKKSATTSMAHLRIWSKEEFGERKKKLELLQIDNILIDEEIYWKQRSRADWLKEGDKNTKFFHSKASSRKRKNKIRGIETDQGNWIKDEREVEKEFCDYFEGLFKSSNPSHDQLEAALASLVPKVSDEMNEELQQPFTEDEITTALAQMCPTKAPGPDGLPAVFFQKHWETVRERVITACLHVLNEKGTLAPLNHTYIALIPKVEKPRKVTEYRPISLCNVIYSAFIPNRLITDNVIIGYECLHKIRHSKGKRNGLVALKLDISKAYDRVEWSFVKATMLRLGFSSGWVDLVMRCITTASFSVLINGVAKGLIRPQRGLRQGCPLSPYLFILCAEVFSSLLMQAENQNLIHGVRFGNTITVSHLLFADDSLIFTRATIDDCKHLKAIFDCYSMASGQLFNLDKSSMFFSGKTKADQVAAIKEIFQLKVVSRHEKYLGLPSMVGRNKRNFFDDLKLRVKSKISNWQHKHFSSGGKEVLIKAIAQAIPTYAMSVFKIPLGLCEDVQKIIARFWWGSQDDKRGIHWAKWERISKAKCRGGMGFKEFSCFNHALVAKQGWRILQFPDSLAARVLQARYFKQSDFLQAKLGSNPSYIWKSILWGRTVIQKGSRWRIGSGNKEDAELITSIPLPRRPKPDQIMWHYDKQGNYTVKSGYRIAQQIKFQDSPSCSITDPSIWKAIWTCLLPEKIKIFMWRAVRNLLPSAENLWSKKVISDPTCQLCKKTMESISHALVDCKMARKVWKIVSCADKVYTFAEQSMSYVLQGMTEMLNRTDFELLVACFWSIWHARNLFLFEGKKVDPLVSMAKAEAVLDSYKRVKIPSSSHLESKITVKQQRWKPPPQGWIKINVDAATKIEKQVAGLGIVLRDFNGSVVAAAVKPSKFYGDIIFAEAEAVEWGLQVARSITMASIIVETDSQGVSDLLNNKKSNRSEVFWVISEIQELVKVFCNVKVQYTPRHCNSIAHSLARLALGCEESVIYKNPFLKNIWYLFQSSNE</sequence>
<protein>
    <submittedName>
        <fullName evidence="1">Reverse transcriptase domain-containing protein</fullName>
    </submittedName>
</protein>
<name>A0ACB8NRE6_CITSI</name>
<evidence type="ECO:0000313" key="1">
    <source>
        <dbReference type="EMBL" id="KAH9799960.1"/>
    </source>
</evidence>
<gene>
    <name evidence="1" type="ORF">KPL71_000501</name>
</gene>
<dbReference type="Proteomes" id="UP000829398">
    <property type="component" value="Chromosome 1"/>
</dbReference>
<reference evidence="2" key="1">
    <citation type="journal article" date="2023" name="Hortic. Res.">
        <title>A chromosome-level phased genome enabling allele-level studies in sweet orange: a case study on citrus Huanglongbing tolerance.</title>
        <authorList>
            <person name="Wu B."/>
            <person name="Yu Q."/>
            <person name="Deng Z."/>
            <person name="Duan Y."/>
            <person name="Luo F."/>
            <person name="Gmitter F. Jr."/>
        </authorList>
    </citation>
    <scope>NUCLEOTIDE SEQUENCE [LARGE SCALE GENOMIC DNA]</scope>
    <source>
        <strain evidence="2">cv. Valencia</strain>
    </source>
</reference>
<keyword evidence="1" id="KW-0695">RNA-directed DNA polymerase</keyword>
<dbReference type="EMBL" id="CM039170">
    <property type="protein sequence ID" value="KAH9799960.1"/>
    <property type="molecule type" value="Genomic_DNA"/>
</dbReference>
<keyword evidence="1" id="KW-0548">Nucleotidyltransferase</keyword>
<comment type="caution">
    <text evidence="1">The sequence shown here is derived from an EMBL/GenBank/DDBJ whole genome shotgun (WGS) entry which is preliminary data.</text>
</comment>